<feature type="domain" description="RNA polymerase sigma factor 70 region 4 type 2" evidence="7">
    <location>
        <begin position="137"/>
        <end position="188"/>
    </location>
</feature>
<keyword evidence="3" id="KW-0731">Sigma factor</keyword>
<organism evidence="8 9">
    <name type="scientific">Streptomyces venezuelae</name>
    <dbReference type="NCBI Taxonomy" id="54571"/>
    <lineage>
        <taxon>Bacteria</taxon>
        <taxon>Bacillati</taxon>
        <taxon>Actinomycetota</taxon>
        <taxon>Actinomycetes</taxon>
        <taxon>Kitasatosporales</taxon>
        <taxon>Streptomycetaceae</taxon>
        <taxon>Streptomyces</taxon>
    </lineage>
</organism>
<gene>
    <name evidence="8" type="ORF">DEJ49_23780</name>
</gene>
<dbReference type="PANTHER" id="PTHR43133:SF25">
    <property type="entry name" value="RNA POLYMERASE SIGMA FACTOR RFAY-RELATED"/>
    <property type="match status" value="1"/>
</dbReference>
<reference evidence="8 9" key="1">
    <citation type="submission" date="2018-05" db="EMBL/GenBank/DDBJ databases">
        <title>Streptomyces venezuelae.</title>
        <authorList>
            <person name="Kim W."/>
            <person name="Lee N."/>
            <person name="Cho B.-K."/>
        </authorList>
    </citation>
    <scope>NUCLEOTIDE SEQUENCE [LARGE SCALE GENOMIC DNA]</scope>
    <source>
        <strain evidence="8 9">ATCC 14585</strain>
    </source>
</reference>
<dbReference type="SUPFAM" id="SSF88946">
    <property type="entry name" value="Sigma2 domain of RNA polymerase sigma factors"/>
    <property type="match status" value="1"/>
</dbReference>
<dbReference type="RefSeq" id="WP_150186001.1">
    <property type="nucleotide sequence ID" value="NZ_CP029191.1"/>
</dbReference>
<name>A0A5P2CTK2_STRVZ</name>
<proteinExistence type="inferred from homology"/>
<comment type="similarity">
    <text evidence="1">Belongs to the sigma-70 factor family. ECF subfamily.</text>
</comment>
<dbReference type="SUPFAM" id="SSF88659">
    <property type="entry name" value="Sigma3 and sigma4 domains of RNA polymerase sigma factors"/>
    <property type="match status" value="1"/>
</dbReference>
<dbReference type="InterPro" id="IPR014284">
    <property type="entry name" value="RNA_pol_sigma-70_dom"/>
</dbReference>
<dbReference type="GO" id="GO:0016987">
    <property type="term" value="F:sigma factor activity"/>
    <property type="evidence" value="ECO:0007669"/>
    <property type="project" value="UniProtKB-KW"/>
</dbReference>
<dbReference type="NCBIfam" id="TIGR02937">
    <property type="entry name" value="sigma70-ECF"/>
    <property type="match status" value="1"/>
</dbReference>
<evidence type="ECO:0000259" key="7">
    <source>
        <dbReference type="Pfam" id="PF08281"/>
    </source>
</evidence>
<keyword evidence="2" id="KW-0805">Transcription regulation</keyword>
<dbReference type="PANTHER" id="PTHR43133">
    <property type="entry name" value="RNA POLYMERASE ECF-TYPE SIGMA FACTO"/>
    <property type="match status" value="1"/>
</dbReference>
<dbReference type="Pfam" id="PF04542">
    <property type="entry name" value="Sigma70_r2"/>
    <property type="match status" value="1"/>
</dbReference>
<dbReference type="InterPro" id="IPR036388">
    <property type="entry name" value="WH-like_DNA-bd_sf"/>
</dbReference>
<dbReference type="InterPro" id="IPR007627">
    <property type="entry name" value="RNA_pol_sigma70_r2"/>
</dbReference>
<evidence type="ECO:0000313" key="9">
    <source>
        <dbReference type="Proteomes" id="UP000324015"/>
    </source>
</evidence>
<keyword evidence="4" id="KW-0804">Transcription</keyword>
<dbReference type="GO" id="GO:0003677">
    <property type="term" value="F:DNA binding"/>
    <property type="evidence" value="ECO:0007669"/>
    <property type="project" value="InterPro"/>
</dbReference>
<dbReference type="EMBL" id="CP029191">
    <property type="protein sequence ID" value="QES46195.1"/>
    <property type="molecule type" value="Genomic_DNA"/>
</dbReference>
<evidence type="ECO:0000259" key="6">
    <source>
        <dbReference type="Pfam" id="PF04542"/>
    </source>
</evidence>
<feature type="region of interest" description="Disordered" evidence="5">
    <location>
        <begin position="1"/>
        <end position="24"/>
    </location>
</feature>
<dbReference type="Proteomes" id="UP000324015">
    <property type="component" value="Chromosome"/>
</dbReference>
<dbReference type="InterPro" id="IPR039425">
    <property type="entry name" value="RNA_pol_sigma-70-like"/>
</dbReference>
<dbReference type="InterPro" id="IPR013325">
    <property type="entry name" value="RNA_pol_sigma_r2"/>
</dbReference>
<accession>A0A5P2CTK2</accession>
<evidence type="ECO:0000256" key="2">
    <source>
        <dbReference type="ARBA" id="ARBA00023015"/>
    </source>
</evidence>
<evidence type="ECO:0000256" key="5">
    <source>
        <dbReference type="SAM" id="MobiDB-lite"/>
    </source>
</evidence>
<feature type="domain" description="RNA polymerase sigma-70 region 2" evidence="6">
    <location>
        <begin position="39"/>
        <end position="105"/>
    </location>
</feature>
<dbReference type="Pfam" id="PF08281">
    <property type="entry name" value="Sigma70_r4_2"/>
    <property type="match status" value="1"/>
</dbReference>
<dbReference type="InterPro" id="IPR013324">
    <property type="entry name" value="RNA_pol_sigma_r3/r4-like"/>
</dbReference>
<dbReference type="GO" id="GO:0006352">
    <property type="term" value="P:DNA-templated transcription initiation"/>
    <property type="evidence" value="ECO:0007669"/>
    <property type="project" value="InterPro"/>
</dbReference>
<dbReference type="Gene3D" id="1.10.10.10">
    <property type="entry name" value="Winged helix-like DNA-binding domain superfamily/Winged helix DNA-binding domain"/>
    <property type="match status" value="1"/>
</dbReference>
<protein>
    <submittedName>
        <fullName evidence="8">RNA polymerase subunit sigma</fullName>
    </submittedName>
</protein>
<dbReference type="AlphaFoldDB" id="A0A5P2CTK2"/>
<evidence type="ECO:0000256" key="3">
    <source>
        <dbReference type="ARBA" id="ARBA00023082"/>
    </source>
</evidence>
<evidence type="ECO:0000256" key="1">
    <source>
        <dbReference type="ARBA" id="ARBA00010641"/>
    </source>
</evidence>
<dbReference type="InterPro" id="IPR013249">
    <property type="entry name" value="RNA_pol_sigma70_r4_t2"/>
</dbReference>
<evidence type="ECO:0000256" key="4">
    <source>
        <dbReference type="ARBA" id="ARBA00023163"/>
    </source>
</evidence>
<evidence type="ECO:0000313" key="8">
    <source>
        <dbReference type="EMBL" id="QES46195.1"/>
    </source>
</evidence>
<dbReference type="Gene3D" id="1.10.1740.10">
    <property type="match status" value="1"/>
</dbReference>
<sequence length="204" mass="22780">MTPNERDGPGADGPDTRDSATDEELLARAARDAASFEPLVRRHSAALHGYFARRAPHAADDLLAEAWLQAYTARRGFDADRGPARAWLFGVARNVLSAHWRRTERQRPGRRSERIPFRDDPWEAVDERLDAAAVAPRLRELLSELPPEERELLLLVAWEQLTPAEAAAVVGIPAGTARSRLHRARHRLRTEAPLNPLDLTGDKS</sequence>